<comment type="caution">
    <text evidence="1">The sequence shown here is derived from an EMBL/GenBank/DDBJ whole genome shotgun (WGS) entry which is preliminary data.</text>
</comment>
<accession>A0ABR2MM26</accession>
<evidence type="ECO:0000313" key="1">
    <source>
        <dbReference type="EMBL" id="KAK8965130.1"/>
    </source>
</evidence>
<evidence type="ECO:0008006" key="3">
    <source>
        <dbReference type="Google" id="ProtNLM"/>
    </source>
</evidence>
<reference evidence="1 2" key="1">
    <citation type="journal article" date="2022" name="Nat. Plants">
        <title>Genomes of leafy and leafless Platanthera orchids illuminate the evolution of mycoheterotrophy.</title>
        <authorList>
            <person name="Li M.H."/>
            <person name="Liu K.W."/>
            <person name="Li Z."/>
            <person name="Lu H.C."/>
            <person name="Ye Q.L."/>
            <person name="Zhang D."/>
            <person name="Wang J.Y."/>
            <person name="Li Y.F."/>
            <person name="Zhong Z.M."/>
            <person name="Liu X."/>
            <person name="Yu X."/>
            <person name="Liu D.K."/>
            <person name="Tu X.D."/>
            <person name="Liu B."/>
            <person name="Hao Y."/>
            <person name="Liao X.Y."/>
            <person name="Jiang Y.T."/>
            <person name="Sun W.H."/>
            <person name="Chen J."/>
            <person name="Chen Y.Q."/>
            <person name="Ai Y."/>
            <person name="Zhai J.W."/>
            <person name="Wu S.S."/>
            <person name="Zhou Z."/>
            <person name="Hsiao Y.Y."/>
            <person name="Wu W.L."/>
            <person name="Chen Y.Y."/>
            <person name="Lin Y.F."/>
            <person name="Hsu J.L."/>
            <person name="Li C.Y."/>
            <person name="Wang Z.W."/>
            <person name="Zhao X."/>
            <person name="Zhong W.Y."/>
            <person name="Ma X.K."/>
            <person name="Ma L."/>
            <person name="Huang J."/>
            <person name="Chen G.Z."/>
            <person name="Huang M.Z."/>
            <person name="Huang L."/>
            <person name="Peng D.H."/>
            <person name="Luo Y.B."/>
            <person name="Zou S.Q."/>
            <person name="Chen S.P."/>
            <person name="Lan S."/>
            <person name="Tsai W.C."/>
            <person name="Van de Peer Y."/>
            <person name="Liu Z.J."/>
        </authorList>
    </citation>
    <scope>NUCLEOTIDE SEQUENCE [LARGE SCALE GENOMIC DNA]</scope>
    <source>
        <strain evidence="1">Lor288</strain>
    </source>
</reference>
<keyword evidence="2" id="KW-1185">Reference proteome</keyword>
<dbReference type="EMBL" id="JBBWWR010000006">
    <property type="protein sequence ID" value="KAK8965130.1"/>
    <property type="molecule type" value="Genomic_DNA"/>
</dbReference>
<name>A0ABR2MM26_9ASPA</name>
<proteinExistence type="predicted"/>
<organism evidence="1 2">
    <name type="scientific">Platanthera guangdongensis</name>
    <dbReference type="NCBI Taxonomy" id="2320717"/>
    <lineage>
        <taxon>Eukaryota</taxon>
        <taxon>Viridiplantae</taxon>
        <taxon>Streptophyta</taxon>
        <taxon>Embryophyta</taxon>
        <taxon>Tracheophyta</taxon>
        <taxon>Spermatophyta</taxon>
        <taxon>Magnoliopsida</taxon>
        <taxon>Liliopsida</taxon>
        <taxon>Asparagales</taxon>
        <taxon>Orchidaceae</taxon>
        <taxon>Orchidoideae</taxon>
        <taxon>Orchideae</taxon>
        <taxon>Orchidinae</taxon>
        <taxon>Platanthera</taxon>
    </lineage>
</organism>
<evidence type="ECO:0000313" key="2">
    <source>
        <dbReference type="Proteomes" id="UP001412067"/>
    </source>
</evidence>
<protein>
    <recommendedName>
        <fullName evidence="3">RNase H type-1 domain-containing protein</fullName>
    </recommendedName>
</protein>
<dbReference type="Proteomes" id="UP001412067">
    <property type="component" value="Unassembled WGS sequence"/>
</dbReference>
<sequence length="124" mass="13657">MWQHWDTGRVEPEAICSIRRVVEPSTFDARGIIIEGDAANVIDFCIKHVGRTARSAMSPMEGDLTFLGDFSAVRFQHVGRRANRAADYCARLAVGGDFLWVAGCDADAGFQTLVIDDRRVLDGV</sequence>
<gene>
    <name evidence="1" type="ORF">KSP40_PGU004727</name>
</gene>